<evidence type="ECO:0000256" key="1">
    <source>
        <dbReference type="ARBA" id="ARBA00009776"/>
    </source>
</evidence>
<dbReference type="AlphaFoldDB" id="Q0W355"/>
<evidence type="ECO:0000256" key="2">
    <source>
        <dbReference type="ARBA" id="ARBA00012980"/>
    </source>
</evidence>
<dbReference type="PATRIC" id="fig|351160.9.peg.1092"/>
<dbReference type="SUPFAM" id="SSF52540">
    <property type="entry name" value="P-loop containing nucleoside triphosphate hydrolases"/>
    <property type="match status" value="1"/>
</dbReference>
<dbReference type="PROSITE" id="PS01331">
    <property type="entry name" value="THYMIDYLATE_KINASE"/>
    <property type="match status" value="1"/>
</dbReference>
<gene>
    <name evidence="13" type="primary">tmk-2</name>
    <name evidence="11" type="synonym">tmk</name>
    <name evidence="13" type="ORF">RCIX2044</name>
</gene>
<organism evidence="13 14">
    <name type="scientific">Methanocella arvoryzae (strain DSM 22066 / NBRC 105507 / MRE50)</name>
    <dbReference type="NCBI Taxonomy" id="351160"/>
    <lineage>
        <taxon>Archaea</taxon>
        <taxon>Methanobacteriati</taxon>
        <taxon>Methanobacteriota</taxon>
        <taxon>Stenosarchaea group</taxon>
        <taxon>Methanomicrobia</taxon>
        <taxon>Methanocellales</taxon>
        <taxon>Methanocellaceae</taxon>
        <taxon>Methanocella</taxon>
    </lineage>
</organism>
<dbReference type="eggNOG" id="arCOG01891">
    <property type="taxonomic scope" value="Archaea"/>
</dbReference>
<dbReference type="EC" id="2.7.4.9" evidence="2 11"/>
<evidence type="ECO:0000256" key="10">
    <source>
        <dbReference type="ARBA" id="ARBA00048743"/>
    </source>
</evidence>
<dbReference type="GO" id="GO:0006227">
    <property type="term" value="P:dUDP biosynthetic process"/>
    <property type="evidence" value="ECO:0007669"/>
    <property type="project" value="TreeGrafter"/>
</dbReference>
<dbReference type="GO" id="GO:0006235">
    <property type="term" value="P:dTTP biosynthetic process"/>
    <property type="evidence" value="ECO:0007669"/>
    <property type="project" value="UniProtKB-UniRule"/>
</dbReference>
<evidence type="ECO:0000313" key="14">
    <source>
        <dbReference type="Proteomes" id="UP000000663"/>
    </source>
</evidence>
<dbReference type="Pfam" id="PF02223">
    <property type="entry name" value="Thymidylate_kin"/>
    <property type="match status" value="1"/>
</dbReference>
<keyword evidence="7 11" id="KW-0418">Kinase</keyword>
<dbReference type="PANTHER" id="PTHR10344">
    <property type="entry name" value="THYMIDYLATE KINASE"/>
    <property type="match status" value="1"/>
</dbReference>
<feature type="binding site" evidence="11">
    <location>
        <begin position="14"/>
        <end position="21"/>
    </location>
    <ligand>
        <name>ATP</name>
        <dbReference type="ChEBI" id="CHEBI:30616"/>
    </ligand>
</feature>
<dbReference type="HAMAP" id="MF_00165">
    <property type="entry name" value="Thymidylate_kinase"/>
    <property type="match status" value="1"/>
</dbReference>
<evidence type="ECO:0000256" key="4">
    <source>
        <dbReference type="ARBA" id="ARBA00022679"/>
    </source>
</evidence>
<accession>Q0W355</accession>
<name>Q0W355_METAR</name>
<evidence type="ECO:0000256" key="8">
    <source>
        <dbReference type="ARBA" id="ARBA00022840"/>
    </source>
</evidence>
<feature type="domain" description="Thymidylate kinase-like" evidence="12">
    <location>
        <begin position="12"/>
        <end position="194"/>
    </location>
</feature>
<dbReference type="Gene3D" id="3.40.50.300">
    <property type="entry name" value="P-loop containing nucleotide triphosphate hydrolases"/>
    <property type="match status" value="1"/>
</dbReference>
<dbReference type="InterPro" id="IPR027417">
    <property type="entry name" value="P-loop_NTPase"/>
</dbReference>
<comment type="catalytic activity">
    <reaction evidence="10 11">
        <text>dTMP + ATP = dTDP + ADP</text>
        <dbReference type="Rhea" id="RHEA:13517"/>
        <dbReference type="ChEBI" id="CHEBI:30616"/>
        <dbReference type="ChEBI" id="CHEBI:58369"/>
        <dbReference type="ChEBI" id="CHEBI:63528"/>
        <dbReference type="ChEBI" id="CHEBI:456216"/>
        <dbReference type="EC" id="2.7.4.9"/>
    </reaction>
</comment>
<evidence type="ECO:0000256" key="11">
    <source>
        <dbReference type="HAMAP-Rule" id="MF_00165"/>
    </source>
</evidence>
<dbReference type="KEGG" id="rci:RCIX2044"/>
<comment type="similarity">
    <text evidence="1 11">Belongs to the thymidylate kinase family.</text>
</comment>
<keyword evidence="6 11" id="KW-0547">Nucleotide-binding</keyword>
<evidence type="ECO:0000256" key="6">
    <source>
        <dbReference type="ARBA" id="ARBA00022741"/>
    </source>
</evidence>
<dbReference type="Proteomes" id="UP000000663">
    <property type="component" value="Chromosome"/>
</dbReference>
<dbReference type="InterPro" id="IPR018095">
    <property type="entry name" value="Thymidylate_kin_CS"/>
</dbReference>
<dbReference type="GO" id="GO:0004798">
    <property type="term" value="F:dTMP kinase activity"/>
    <property type="evidence" value="ECO:0007669"/>
    <property type="project" value="UniProtKB-UniRule"/>
</dbReference>
<dbReference type="RefSeq" id="WP_012035386.1">
    <property type="nucleotide sequence ID" value="NC_009464.1"/>
</dbReference>
<dbReference type="EMBL" id="AM114193">
    <property type="protein sequence ID" value="CAJ37188.1"/>
    <property type="molecule type" value="Genomic_DNA"/>
</dbReference>
<dbReference type="NCBIfam" id="TIGR00041">
    <property type="entry name" value="DTMP_kinase"/>
    <property type="match status" value="1"/>
</dbReference>
<dbReference type="InterPro" id="IPR039430">
    <property type="entry name" value="Thymidylate_kin-like_dom"/>
</dbReference>
<protein>
    <recommendedName>
        <fullName evidence="3 11">Probable thymidylate kinase</fullName>
        <ecNumber evidence="2 11">2.7.4.9</ecNumber>
    </recommendedName>
    <alternativeName>
        <fullName evidence="9 11">dTMP kinase</fullName>
    </alternativeName>
</protein>
<dbReference type="STRING" id="351160.RCIX2044"/>
<evidence type="ECO:0000256" key="3">
    <source>
        <dbReference type="ARBA" id="ARBA00013355"/>
    </source>
</evidence>
<dbReference type="GO" id="GO:0005737">
    <property type="term" value="C:cytoplasm"/>
    <property type="evidence" value="ECO:0007669"/>
    <property type="project" value="TreeGrafter"/>
</dbReference>
<evidence type="ECO:0000256" key="5">
    <source>
        <dbReference type="ARBA" id="ARBA00022727"/>
    </source>
</evidence>
<dbReference type="OrthoDB" id="43083at2157"/>
<dbReference type="GO" id="GO:0006233">
    <property type="term" value="P:dTDP biosynthetic process"/>
    <property type="evidence" value="ECO:0007669"/>
    <property type="project" value="InterPro"/>
</dbReference>
<dbReference type="InterPro" id="IPR018094">
    <property type="entry name" value="Thymidylate_kinase"/>
</dbReference>
<evidence type="ECO:0000259" key="12">
    <source>
        <dbReference type="Pfam" id="PF02223"/>
    </source>
</evidence>
<evidence type="ECO:0000313" key="13">
    <source>
        <dbReference type="EMBL" id="CAJ37188.1"/>
    </source>
</evidence>
<evidence type="ECO:0000256" key="7">
    <source>
        <dbReference type="ARBA" id="ARBA00022777"/>
    </source>
</evidence>
<proteinExistence type="inferred from homology"/>
<reference evidence="13 14" key="1">
    <citation type="journal article" date="2006" name="Science">
        <title>Genome of rice cluster I archaea -- the key methane producers in the rice rhizosphere.</title>
        <authorList>
            <person name="Erkel C."/>
            <person name="Kube M."/>
            <person name="Reinhardt R."/>
            <person name="Liesack W."/>
        </authorList>
    </citation>
    <scope>NUCLEOTIDE SEQUENCE [LARGE SCALE GENOMIC DNA]</scope>
    <source>
        <strain evidence="14">DSM 22066 / NBRC 105507 / MRE50</strain>
    </source>
</reference>
<keyword evidence="4 11" id="KW-0808">Transferase</keyword>
<keyword evidence="14" id="KW-1185">Reference proteome</keyword>
<sequence>MSHDKKGFLISIEGIDGAGKSTQIKMLQRWMQDRKIEHVILKEPTAGQYGREIARRAIAHEATSTEEELWLFMEDRKEDVEKNILPALRAGKVVVMDRYYQSNIAYQGARGLDTEKIREENERFSPRPDLVIVLDIDPARGLSRIVNQRKSQLDAFEKEEYLQKVRNIFLDIGRQPNGVIISADQSPEKVHQEIVKAIEERLPADFFK</sequence>
<evidence type="ECO:0000256" key="9">
    <source>
        <dbReference type="ARBA" id="ARBA00029962"/>
    </source>
</evidence>
<dbReference type="GO" id="GO:0005524">
    <property type="term" value="F:ATP binding"/>
    <property type="evidence" value="ECO:0007669"/>
    <property type="project" value="UniProtKB-UniRule"/>
</dbReference>
<keyword evidence="8 11" id="KW-0067">ATP-binding</keyword>
<keyword evidence="5 11" id="KW-0545">Nucleotide biosynthesis</keyword>
<dbReference type="CDD" id="cd01672">
    <property type="entry name" value="TMPK"/>
    <property type="match status" value="1"/>
</dbReference>
<dbReference type="PANTHER" id="PTHR10344:SF4">
    <property type="entry name" value="UMP-CMP KINASE 2, MITOCHONDRIAL"/>
    <property type="match status" value="1"/>
</dbReference>
<dbReference type="GeneID" id="5145455"/>